<comment type="similarity">
    <text evidence="1">Belongs to the LDH2/MDH2 oxidoreductase family.</text>
</comment>
<dbReference type="InterPro" id="IPR043143">
    <property type="entry name" value="Mal/L-sulf/L-lact_DH-like_NADP"/>
</dbReference>
<keyword evidence="4" id="KW-1185">Reference proteome</keyword>
<evidence type="ECO:0000313" key="3">
    <source>
        <dbReference type="EMBL" id="PZV37572.1"/>
    </source>
</evidence>
<organism evidence="3 4">
    <name type="scientific">Mesorhizobium kowhaii</name>
    <dbReference type="NCBI Taxonomy" id="1300272"/>
    <lineage>
        <taxon>Bacteria</taxon>
        <taxon>Pseudomonadati</taxon>
        <taxon>Pseudomonadota</taxon>
        <taxon>Alphaproteobacteria</taxon>
        <taxon>Hyphomicrobiales</taxon>
        <taxon>Phyllobacteriaceae</taxon>
        <taxon>Mesorhizobium</taxon>
    </lineage>
</organism>
<name>A0A2W7C397_9HYPH</name>
<reference evidence="4" key="1">
    <citation type="submission" date="2017-03" db="EMBL/GenBank/DDBJ databases">
        <authorList>
            <person name="Safronova V.I."/>
            <person name="Sazanova A.L."/>
            <person name="Chirak E.R."/>
        </authorList>
    </citation>
    <scope>NUCLEOTIDE SEQUENCE [LARGE SCALE GENOMIC DNA]</scope>
    <source>
        <strain evidence="4">Ach-343</strain>
    </source>
</reference>
<dbReference type="Gene3D" id="3.30.1370.60">
    <property type="entry name" value="Hypothetical oxidoreductase yiak, domain 2"/>
    <property type="match status" value="1"/>
</dbReference>
<keyword evidence="2" id="KW-0560">Oxidoreductase</keyword>
<dbReference type="InterPro" id="IPR003767">
    <property type="entry name" value="Malate/L-lactate_DH-like"/>
</dbReference>
<dbReference type="OrthoDB" id="9811519at2"/>
<comment type="caution">
    <text evidence="3">The sequence shown here is derived from an EMBL/GenBank/DDBJ whole genome shotgun (WGS) entry which is preliminary data.</text>
</comment>
<dbReference type="PANTHER" id="PTHR11091:SF0">
    <property type="entry name" value="MALATE DEHYDROGENASE"/>
    <property type="match status" value="1"/>
</dbReference>
<protein>
    <submittedName>
        <fullName evidence="3">Lactate dehydrogenase</fullName>
    </submittedName>
</protein>
<evidence type="ECO:0000256" key="2">
    <source>
        <dbReference type="ARBA" id="ARBA00023002"/>
    </source>
</evidence>
<dbReference type="Gene3D" id="1.10.1530.10">
    <property type="match status" value="1"/>
</dbReference>
<dbReference type="AlphaFoldDB" id="A0A2W7C397"/>
<dbReference type="InterPro" id="IPR036111">
    <property type="entry name" value="Mal/L-sulfo/L-lacto_DH-like_sf"/>
</dbReference>
<dbReference type="InterPro" id="IPR043144">
    <property type="entry name" value="Mal/L-sulf/L-lact_DH-like_ah"/>
</dbReference>
<proteinExistence type="inferred from homology"/>
<evidence type="ECO:0000256" key="1">
    <source>
        <dbReference type="ARBA" id="ARBA00006056"/>
    </source>
</evidence>
<dbReference type="EMBL" id="MZXV01000032">
    <property type="protein sequence ID" value="PZV37572.1"/>
    <property type="molecule type" value="Genomic_DNA"/>
</dbReference>
<dbReference type="PANTHER" id="PTHR11091">
    <property type="entry name" value="OXIDOREDUCTASE-RELATED"/>
    <property type="match status" value="1"/>
</dbReference>
<accession>A0A2W7C397</accession>
<evidence type="ECO:0000313" key="4">
    <source>
        <dbReference type="Proteomes" id="UP000248616"/>
    </source>
</evidence>
<sequence>MMQLSLDQAKGLCRMAALGAGANEEAAQSLTASIIAAEAEGLSTVGLSHFIDYLEALEAGRIDGNADPVITRPALAVYLSDARGGLAHTGFDRTIDDLAKAAKLFGVAIFSQKNAYTCGALGYFTGRLAAQGLVSFAATNGPAVLAGSGSVKPVYCTNPMSFAAPAADGAPLVIDQSSSATAFVNIRKAAEDGKKIPEGWALDASGNPTTDPAAAMKGAMLAFGGQRGANIALMVEVLAAGLSGANWSLDAPWFSGGPDSPGTGLFVLAVEPKLLDPDFEQRMKDQLDRLRRRFGVHVPGRARAEAAEKAQARGITAPKAVVQRISEFAARYSS</sequence>
<dbReference type="Proteomes" id="UP000248616">
    <property type="component" value="Unassembled WGS sequence"/>
</dbReference>
<dbReference type="Pfam" id="PF02615">
    <property type="entry name" value="Ldh_2"/>
    <property type="match status" value="1"/>
</dbReference>
<dbReference type="SUPFAM" id="SSF89733">
    <property type="entry name" value="L-sulfolactate dehydrogenase-like"/>
    <property type="match status" value="1"/>
</dbReference>
<dbReference type="GO" id="GO:0016491">
    <property type="term" value="F:oxidoreductase activity"/>
    <property type="evidence" value="ECO:0007669"/>
    <property type="project" value="UniProtKB-KW"/>
</dbReference>
<gene>
    <name evidence="3" type="ORF">B5V02_14895</name>
</gene>